<dbReference type="KEGG" id="csol:105361843"/>
<evidence type="ECO:0000259" key="2">
    <source>
        <dbReference type="PROSITE" id="PS50904"/>
    </source>
</evidence>
<sequence length="236" mass="27141">MVKYFASSTIFQFNWDQVTQGFWRRYPNPNSSHVVSEDIISREIKDGKLYSKRLLTKTNRIPKWGERFINKNYVNIIEESIVDPKDKILVTYTRNLGFTKVMNVIEKVVYTISEENPKWTVAKRSVWIDSSVFGFSLAIQAFGLDRFKKNATKMSDGFNYILAHMFPNTAMSMNPNLSQMGFSDKNIEPSITRLTHAAEDLQHSLQDRAEKVKDAAKKATNLAKQKTQPVYAATQP</sequence>
<feature type="compositionally biased region" description="Polar residues" evidence="1">
    <location>
        <begin position="222"/>
        <end position="236"/>
    </location>
</feature>
<dbReference type="GO" id="GO:0005758">
    <property type="term" value="C:mitochondrial intermembrane space"/>
    <property type="evidence" value="ECO:0007669"/>
    <property type="project" value="InterPro"/>
</dbReference>
<accession>A0AAJ6YG38</accession>
<dbReference type="CTD" id="35969"/>
<organism evidence="3 4">
    <name type="scientific">Ceratosolen solmsi marchali</name>
    <dbReference type="NCBI Taxonomy" id="326594"/>
    <lineage>
        <taxon>Eukaryota</taxon>
        <taxon>Metazoa</taxon>
        <taxon>Ecdysozoa</taxon>
        <taxon>Arthropoda</taxon>
        <taxon>Hexapoda</taxon>
        <taxon>Insecta</taxon>
        <taxon>Pterygota</taxon>
        <taxon>Neoptera</taxon>
        <taxon>Endopterygota</taxon>
        <taxon>Hymenoptera</taxon>
        <taxon>Apocrita</taxon>
        <taxon>Proctotrupomorpha</taxon>
        <taxon>Chalcidoidea</taxon>
        <taxon>Agaonidae</taxon>
        <taxon>Agaoninae</taxon>
        <taxon>Ceratosolen</taxon>
    </lineage>
</organism>
<evidence type="ECO:0000313" key="4">
    <source>
        <dbReference type="RefSeq" id="XP_011497426.1"/>
    </source>
</evidence>
<protein>
    <submittedName>
        <fullName evidence="4">PRELI domain-containing protein 1, mitochondrial</fullName>
    </submittedName>
</protein>
<dbReference type="InterPro" id="IPR006797">
    <property type="entry name" value="PRELI/MSF1_dom"/>
</dbReference>
<evidence type="ECO:0000313" key="3">
    <source>
        <dbReference type="Proteomes" id="UP000695007"/>
    </source>
</evidence>
<reference evidence="4" key="1">
    <citation type="submission" date="2025-08" db="UniProtKB">
        <authorList>
            <consortium name="RefSeq"/>
        </authorList>
    </citation>
    <scope>IDENTIFICATION</scope>
</reference>
<dbReference type="AlphaFoldDB" id="A0AAJ6YG38"/>
<gene>
    <name evidence="4" type="primary">LOC105361843</name>
</gene>
<evidence type="ECO:0000256" key="1">
    <source>
        <dbReference type="SAM" id="MobiDB-lite"/>
    </source>
</evidence>
<feature type="domain" description="PRELI/MSF1" evidence="2">
    <location>
        <begin position="2"/>
        <end position="170"/>
    </location>
</feature>
<dbReference type="Pfam" id="PF04707">
    <property type="entry name" value="PRELI"/>
    <property type="match status" value="1"/>
</dbReference>
<feature type="region of interest" description="Disordered" evidence="1">
    <location>
        <begin position="215"/>
        <end position="236"/>
    </location>
</feature>
<name>A0AAJ6YG38_9HYME</name>
<dbReference type="GeneID" id="105361843"/>
<dbReference type="RefSeq" id="XP_011497426.1">
    <property type="nucleotide sequence ID" value="XM_011499124.1"/>
</dbReference>
<dbReference type="InterPro" id="IPR037365">
    <property type="entry name" value="Slowmo/Ups"/>
</dbReference>
<proteinExistence type="predicted"/>
<dbReference type="Proteomes" id="UP000695007">
    <property type="component" value="Unplaced"/>
</dbReference>
<keyword evidence="3" id="KW-1185">Reference proteome</keyword>
<dbReference type="PROSITE" id="PS50904">
    <property type="entry name" value="PRELI_MSF1"/>
    <property type="match status" value="1"/>
</dbReference>
<dbReference type="PANTHER" id="PTHR11158">
    <property type="entry name" value="MSF1/PX19 RELATED"/>
    <property type="match status" value="1"/>
</dbReference>